<accession>A0A8J4D7R7</accession>
<dbReference type="Proteomes" id="UP000722791">
    <property type="component" value="Unassembled WGS sequence"/>
</dbReference>
<proteinExistence type="predicted"/>
<organism evidence="1 2">
    <name type="scientific">Volvox reticuliferus</name>
    <dbReference type="NCBI Taxonomy" id="1737510"/>
    <lineage>
        <taxon>Eukaryota</taxon>
        <taxon>Viridiplantae</taxon>
        <taxon>Chlorophyta</taxon>
        <taxon>core chlorophytes</taxon>
        <taxon>Chlorophyceae</taxon>
        <taxon>CS clade</taxon>
        <taxon>Chlamydomonadales</taxon>
        <taxon>Volvocaceae</taxon>
        <taxon>Volvox</taxon>
    </lineage>
</organism>
<comment type="caution">
    <text evidence="1">The sequence shown here is derived from an EMBL/GenBank/DDBJ whole genome shotgun (WGS) entry which is preliminary data.</text>
</comment>
<evidence type="ECO:0000313" key="2">
    <source>
        <dbReference type="Proteomes" id="UP000722791"/>
    </source>
</evidence>
<evidence type="ECO:0000313" key="1">
    <source>
        <dbReference type="EMBL" id="GIL95424.1"/>
    </source>
</evidence>
<dbReference type="EMBL" id="BNCQ01000002">
    <property type="protein sequence ID" value="GIL95424.1"/>
    <property type="molecule type" value="Genomic_DNA"/>
</dbReference>
<feature type="non-terminal residue" evidence="1">
    <location>
        <position position="1"/>
    </location>
</feature>
<reference evidence="1" key="1">
    <citation type="journal article" date="2021" name="Proc. Natl. Acad. Sci. U.S.A.">
        <title>Three genomes in the algal genus Volvox reveal the fate of a haploid sex-determining region after a transition to homothallism.</title>
        <authorList>
            <person name="Yamamoto K."/>
            <person name="Hamaji T."/>
            <person name="Kawai-Toyooka H."/>
            <person name="Matsuzaki R."/>
            <person name="Takahashi F."/>
            <person name="Nishimura Y."/>
            <person name="Kawachi M."/>
            <person name="Noguchi H."/>
            <person name="Minakuchi Y."/>
            <person name="Umen J.G."/>
            <person name="Toyoda A."/>
            <person name="Nozaki H."/>
        </authorList>
    </citation>
    <scope>NUCLEOTIDE SEQUENCE</scope>
    <source>
        <strain evidence="1">NIES-3785</strain>
    </source>
</reference>
<dbReference type="AlphaFoldDB" id="A0A8J4D7R7"/>
<sequence length="217" mass="21823">AGAWSGESVTHNAAADTAPEALPEIVADGADRELVPGCCCACCSSARNLTGTGWKSSQLAAPKARLTSPGGGGAVTVVASLSPASPCFGARSIAEVTLFQKTSRHDMGPAVGPAAAAAAAALPWLSFWVVVARAAELGGSWEPEEDRELTRARSLCSMAAAAVDVDLGGGAGGDDRRVLYHTIPGPPVLTTRVSGTNGCTSSPALAMSMSVDWRTSG</sequence>
<name>A0A8J4D7R7_9CHLO</name>
<protein>
    <submittedName>
        <fullName evidence="1">Uncharacterized protein</fullName>
    </submittedName>
</protein>
<gene>
    <name evidence="1" type="ORF">Vretimale_1449</name>
</gene>